<dbReference type="EMBL" id="FOHG01000017">
    <property type="protein sequence ID" value="SET01940.1"/>
    <property type="molecule type" value="Genomic_DNA"/>
</dbReference>
<evidence type="ECO:0000313" key="13">
    <source>
        <dbReference type="EMBL" id="TDX42439.1"/>
    </source>
</evidence>
<evidence type="ECO:0000313" key="15">
    <source>
        <dbReference type="Proteomes" id="UP000198945"/>
    </source>
</evidence>
<comment type="cofactor">
    <cofactor evidence="1 7">
        <name>pyridoxal 5'-phosphate</name>
        <dbReference type="ChEBI" id="CHEBI:597326"/>
    </cofactor>
</comment>
<dbReference type="InterPro" id="IPR000192">
    <property type="entry name" value="Aminotrans_V_dom"/>
</dbReference>
<evidence type="ECO:0000256" key="2">
    <source>
        <dbReference type="ARBA" id="ARBA00006490"/>
    </source>
</evidence>
<dbReference type="Gene3D" id="3.40.640.10">
    <property type="entry name" value="Type I PLP-dependent aspartate aminotransferase-like (Major domain)"/>
    <property type="match status" value="1"/>
</dbReference>
<dbReference type="Proteomes" id="UP000295472">
    <property type="component" value="Unassembled WGS sequence"/>
</dbReference>
<evidence type="ECO:0000256" key="5">
    <source>
        <dbReference type="ARBA" id="ARBA00023004"/>
    </source>
</evidence>
<dbReference type="Gene3D" id="3.90.1150.10">
    <property type="entry name" value="Aspartate Aminotransferase, domain 1"/>
    <property type="match status" value="1"/>
</dbReference>
<dbReference type="AlphaFoldDB" id="A0A1G6LKJ1"/>
<keyword evidence="5" id="KW-0408">Iron</keyword>
<dbReference type="EMBL" id="FNBJ01000017">
    <property type="protein sequence ID" value="SDF61148.1"/>
    <property type="molecule type" value="Genomic_DNA"/>
</dbReference>
<dbReference type="PROSITE" id="PS00595">
    <property type="entry name" value="AA_TRANSFER_CLASS_5"/>
    <property type="match status" value="1"/>
</dbReference>
<dbReference type="GO" id="GO:0046872">
    <property type="term" value="F:metal ion binding"/>
    <property type="evidence" value="ECO:0007669"/>
    <property type="project" value="UniProtKB-KW"/>
</dbReference>
<reference evidence="13 17" key="3">
    <citation type="submission" date="2019-03" db="EMBL/GenBank/DDBJ databases">
        <title>Subsurface microbial communities from deep shales in Ohio and West Virginia, USA.</title>
        <authorList>
            <person name="Wrighton K."/>
        </authorList>
    </citation>
    <scope>NUCLEOTIDE SEQUENCE [LARGE SCALE GENOMIC DNA]</scope>
    <source>
        <strain evidence="13 17">DSMZ 11287</strain>
    </source>
</reference>
<dbReference type="InterPro" id="IPR015421">
    <property type="entry name" value="PyrdxlP-dep_Trfase_major"/>
</dbReference>
<keyword evidence="3" id="KW-0479">Metal-binding</keyword>
<dbReference type="SUPFAM" id="SSF53383">
    <property type="entry name" value="PLP-dependent transferases"/>
    <property type="match status" value="1"/>
</dbReference>
<dbReference type="PANTHER" id="PTHR11601:SF50">
    <property type="entry name" value="CYSTEINE DESULFURASE ISCS 2-RELATED"/>
    <property type="match status" value="1"/>
</dbReference>
<evidence type="ECO:0000256" key="7">
    <source>
        <dbReference type="RuleBase" id="RU004504"/>
    </source>
</evidence>
<keyword evidence="6" id="KW-0411">Iron-sulfur</keyword>
<protein>
    <submittedName>
        <fullName evidence="9">Cysteine desulfurase</fullName>
    </submittedName>
</protein>
<dbReference type="Proteomes" id="UP000198945">
    <property type="component" value="Unassembled WGS sequence"/>
</dbReference>
<keyword evidence="4" id="KW-0663">Pyridoxal phosphate</keyword>
<name>A0A1G6LKJ1_9FIRM</name>
<keyword evidence="16" id="KW-1185">Reference proteome</keyword>
<sequence>MEREIYLDNAATTKALPEVTAAVVDALENTYANPSSLHRFGLKSEKILNNSRKIITDYLGVKTKEIIFTSGGTESNNLAIRGITNSYKNRGKHLITSPIEHSSVAELFNVLATEGWQIDTVNVDHGGHVDLDHLRSLITDKTLLVSIMQVNNELGTIQPIKEIAELIESINPLIFFHVDGVQAFGKIYSNLSQWPVDLYSISGHKIHGPKGIGALYVKEGTNLKPLIYGGGQESKLRSGTENVPGIAGLGEAVKKLTRFSKEITADRYLAQQKEYLLESLQQIEEVVINSPTAGAPHIINFSIPGIKGETMLHALERQGIYISTGSACSSKKKGSRIINACGLSQARSESALRVSLNKNITDSDLDYFIKTLKKQIDFLKLF</sequence>
<reference evidence="14 16" key="1">
    <citation type="submission" date="2016-10" db="EMBL/GenBank/DDBJ databases">
        <authorList>
            <person name="Varghese N."/>
            <person name="Submissions S."/>
        </authorList>
    </citation>
    <scope>NUCLEOTIDE SEQUENCE [LARGE SCALE GENOMIC DNA]</scope>
    <source>
        <strain evidence="9 18">WG10</strain>
        <strain evidence="10 16">WG2</strain>
        <strain evidence="12 14">WG5</strain>
    </source>
</reference>
<evidence type="ECO:0000256" key="3">
    <source>
        <dbReference type="ARBA" id="ARBA00022723"/>
    </source>
</evidence>
<dbReference type="EMBL" id="FNEH01000011">
    <property type="protein sequence ID" value="SDI65653.1"/>
    <property type="molecule type" value="Genomic_DNA"/>
</dbReference>
<feature type="domain" description="Aminotransferase class V" evidence="8">
    <location>
        <begin position="5"/>
        <end position="368"/>
    </location>
</feature>
<reference evidence="11 15" key="2">
    <citation type="submission" date="2016-10" db="EMBL/GenBank/DDBJ databases">
        <authorList>
            <person name="de Groot N.N."/>
        </authorList>
    </citation>
    <scope>NUCLEOTIDE SEQUENCE [LARGE SCALE GENOMIC DNA]</scope>
    <source>
        <strain evidence="11 15">WG7</strain>
    </source>
</reference>
<dbReference type="GO" id="GO:0031071">
    <property type="term" value="F:cysteine desulfurase activity"/>
    <property type="evidence" value="ECO:0007669"/>
    <property type="project" value="UniProtKB-ARBA"/>
</dbReference>
<dbReference type="InterPro" id="IPR015422">
    <property type="entry name" value="PyrdxlP-dep_Trfase_small"/>
</dbReference>
<dbReference type="GO" id="GO:0051536">
    <property type="term" value="F:iron-sulfur cluster binding"/>
    <property type="evidence" value="ECO:0007669"/>
    <property type="project" value="UniProtKB-KW"/>
</dbReference>
<dbReference type="Pfam" id="PF00266">
    <property type="entry name" value="Aminotran_5"/>
    <property type="match status" value="1"/>
</dbReference>
<evidence type="ECO:0000259" key="8">
    <source>
        <dbReference type="Pfam" id="PF00266"/>
    </source>
</evidence>
<proteinExistence type="inferred from homology"/>
<evidence type="ECO:0000313" key="18">
    <source>
        <dbReference type="Proteomes" id="UP000324896"/>
    </source>
</evidence>
<dbReference type="Proteomes" id="UP000324896">
    <property type="component" value="Unassembled WGS sequence"/>
</dbReference>
<dbReference type="InterPro" id="IPR016454">
    <property type="entry name" value="Cysteine_dSase"/>
</dbReference>
<evidence type="ECO:0000256" key="4">
    <source>
        <dbReference type="ARBA" id="ARBA00022898"/>
    </source>
</evidence>
<evidence type="ECO:0000313" key="16">
    <source>
        <dbReference type="Proteomes" id="UP000199519"/>
    </source>
</evidence>
<dbReference type="EMBL" id="FMYT01000006">
    <property type="protein sequence ID" value="SDC43644.1"/>
    <property type="molecule type" value="Genomic_DNA"/>
</dbReference>
<dbReference type="EMBL" id="SOEF01000020">
    <property type="protein sequence ID" value="TDX42439.1"/>
    <property type="molecule type" value="Genomic_DNA"/>
</dbReference>
<dbReference type="InterPro" id="IPR015424">
    <property type="entry name" value="PyrdxlP-dep_Trfase"/>
</dbReference>
<dbReference type="InterPro" id="IPR020578">
    <property type="entry name" value="Aminotrans_V_PyrdxlP_BS"/>
</dbReference>
<organism evidence="9 18">
    <name type="scientific">Halanaerobium congolense</name>
    <dbReference type="NCBI Taxonomy" id="54121"/>
    <lineage>
        <taxon>Bacteria</taxon>
        <taxon>Bacillati</taxon>
        <taxon>Bacillota</taxon>
        <taxon>Clostridia</taxon>
        <taxon>Halanaerobiales</taxon>
        <taxon>Halanaerobiaceae</taxon>
        <taxon>Halanaerobium</taxon>
    </lineage>
</organism>
<dbReference type="Proteomes" id="UP000199519">
    <property type="component" value="Unassembled WGS sequence"/>
</dbReference>
<evidence type="ECO:0000313" key="14">
    <source>
        <dbReference type="Proteomes" id="UP000198612"/>
    </source>
</evidence>
<evidence type="ECO:0000256" key="6">
    <source>
        <dbReference type="ARBA" id="ARBA00023014"/>
    </source>
</evidence>
<dbReference type="Gene3D" id="1.10.260.50">
    <property type="match status" value="1"/>
</dbReference>
<accession>A0A1G6LKJ1</accession>
<evidence type="ECO:0000313" key="9">
    <source>
        <dbReference type="EMBL" id="SDC43644.1"/>
    </source>
</evidence>
<evidence type="ECO:0000313" key="10">
    <source>
        <dbReference type="EMBL" id="SDF61148.1"/>
    </source>
</evidence>
<evidence type="ECO:0000313" key="17">
    <source>
        <dbReference type="Proteomes" id="UP000295472"/>
    </source>
</evidence>
<dbReference type="FunFam" id="3.40.640.10:FF:000084">
    <property type="entry name" value="IscS-like cysteine desulfurase"/>
    <property type="match status" value="1"/>
</dbReference>
<evidence type="ECO:0000313" key="11">
    <source>
        <dbReference type="EMBL" id="SDI65653.1"/>
    </source>
</evidence>
<comment type="similarity">
    <text evidence="2">Belongs to the class-V pyridoxal-phosphate-dependent aminotransferase family. NifS/IscS subfamily.</text>
</comment>
<dbReference type="RefSeq" id="WP_089717695.1">
    <property type="nucleotide sequence ID" value="NZ_FMYT01000006.1"/>
</dbReference>
<dbReference type="GeneID" id="57013069"/>
<dbReference type="PIRSF" id="PIRSF005572">
    <property type="entry name" value="NifS"/>
    <property type="match status" value="1"/>
</dbReference>
<dbReference type="PANTHER" id="PTHR11601">
    <property type="entry name" value="CYSTEINE DESULFURYLASE FAMILY MEMBER"/>
    <property type="match status" value="1"/>
</dbReference>
<gene>
    <name evidence="13" type="ORF">C7954_12027</name>
    <name evidence="9" type="ORF">SAMN04488597_10687</name>
    <name evidence="10" type="ORF">SAMN04488598_1176</name>
    <name evidence="12" type="ORF">SAMN04515652_11747</name>
    <name evidence="11" type="ORF">SAMN04515654_1116</name>
</gene>
<evidence type="ECO:0000256" key="1">
    <source>
        <dbReference type="ARBA" id="ARBA00001933"/>
    </source>
</evidence>
<dbReference type="Proteomes" id="UP000198612">
    <property type="component" value="Unassembled WGS sequence"/>
</dbReference>
<evidence type="ECO:0000313" key="12">
    <source>
        <dbReference type="EMBL" id="SET01940.1"/>
    </source>
</evidence>